<feature type="signal peptide" evidence="1">
    <location>
        <begin position="1"/>
        <end position="22"/>
    </location>
</feature>
<dbReference type="WBParaSite" id="Gr19_v10_g8501.t1">
    <property type="protein sequence ID" value="Gr19_v10_g8501.t1"/>
    <property type="gene ID" value="Gr19_v10_g8501"/>
</dbReference>
<keyword evidence="1" id="KW-0732">Signal</keyword>
<dbReference type="InterPro" id="IPR029058">
    <property type="entry name" value="AB_hydrolase_fold"/>
</dbReference>
<evidence type="ECO:0000313" key="2">
    <source>
        <dbReference type="Proteomes" id="UP000887572"/>
    </source>
</evidence>
<evidence type="ECO:0000313" key="3">
    <source>
        <dbReference type="WBParaSite" id="Gr19_v10_g8501.t1"/>
    </source>
</evidence>
<reference evidence="3" key="1">
    <citation type="submission" date="2022-11" db="UniProtKB">
        <authorList>
            <consortium name="WormBaseParasite"/>
        </authorList>
    </citation>
    <scope>IDENTIFICATION</scope>
</reference>
<dbReference type="SUPFAM" id="SSF53474">
    <property type="entry name" value="alpha/beta-Hydrolases"/>
    <property type="match status" value="1"/>
</dbReference>
<name>A0A914IAW9_GLORO</name>
<proteinExistence type="predicted"/>
<organism evidence="2 3">
    <name type="scientific">Globodera rostochiensis</name>
    <name type="common">Golden nematode worm</name>
    <name type="synonym">Heterodera rostochiensis</name>
    <dbReference type="NCBI Taxonomy" id="31243"/>
    <lineage>
        <taxon>Eukaryota</taxon>
        <taxon>Metazoa</taxon>
        <taxon>Ecdysozoa</taxon>
        <taxon>Nematoda</taxon>
        <taxon>Chromadorea</taxon>
        <taxon>Rhabditida</taxon>
        <taxon>Tylenchina</taxon>
        <taxon>Tylenchomorpha</taxon>
        <taxon>Tylenchoidea</taxon>
        <taxon>Heteroderidae</taxon>
        <taxon>Heteroderinae</taxon>
        <taxon>Globodera</taxon>
    </lineage>
</organism>
<dbReference type="AlphaFoldDB" id="A0A914IAW9"/>
<sequence>MRSPAALRLLFCHGLGCAGGEAQLAAQWARQKAIQFQMVEYAHYGDPSHVWAVDSWVRDIAAELTRGERTAAAAADASPRATARPRRQRTIAACVSAGAQALLRALWHSPPLAQHLAGLLLLSPAVGMELPNYVHKVLPDRWDALRAGLPVDHPSADRTVRLRVSMDSLLDYEKNCILRRDTSPPALNFPIRIVHGLHDKLVPVANGVELLRQLPSPDKAMHVVPCGHVITDTSTVVNALDCILAQICREEDNAPQQMATARNAKVPEAILR</sequence>
<dbReference type="Gene3D" id="3.40.50.1820">
    <property type="entry name" value="alpha/beta hydrolase"/>
    <property type="match status" value="1"/>
</dbReference>
<keyword evidence="2" id="KW-1185">Reference proteome</keyword>
<dbReference type="Proteomes" id="UP000887572">
    <property type="component" value="Unplaced"/>
</dbReference>
<protein>
    <submittedName>
        <fullName evidence="3">Serine aminopeptidase S33 domain-containing protein</fullName>
    </submittedName>
</protein>
<feature type="chain" id="PRO_5037779278" evidence="1">
    <location>
        <begin position="23"/>
        <end position="272"/>
    </location>
</feature>
<accession>A0A914IAW9</accession>
<evidence type="ECO:0000256" key="1">
    <source>
        <dbReference type="SAM" id="SignalP"/>
    </source>
</evidence>